<keyword evidence="3" id="KW-1003">Cell membrane</keyword>
<evidence type="ECO:0000256" key="7">
    <source>
        <dbReference type="ARBA" id="ARBA00023251"/>
    </source>
</evidence>
<dbReference type="SUPFAM" id="SSF103473">
    <property type="entry name" value="MFS general substrate transporter"/>
    <property type="match status" value="1"/>
</dbReference>
<dbReference type="EMBL" id="CP031264">
    <property type="protein sequence ID" value="AXI80800.1"/>
    <property type="molecule type" value="Genomic_DNA"/>
</dbReference>
<dbReference type="RefSeq" id="WP_111490850.1">
    <property type="nucleotide sequence ID" value="NZ_CP031264.1"/>
</dbReference>
<proteinExistence type="predicted"/>
<dbReference type="GO" id="GO:0022857">
    <property type="term" value="F:transmembrane transporter activity"/>
    <property type="evidence" value="ECO:0007669"/>
    <property type="project" value="InterPro"/>
</dbReference>
<feature type="transmembrane region" description="Helical" evidence="9">
    <location>
        <begin position="287"/>
        <end position="308"/>
    </location>
</feature>
<dbReference type="PANTHER" id="PTHR42718:SF42">
    <property type="entry name" value="EXPORT PROTEIN"/>
    <property type="match status" value="1"/>
</dbReference>
<keyword evidence="4 9" id="KW-0812">Transmembrane</keyword>
<dbReference type="Gene3D" id="1.20.1250.20">
    <property type="entry name" value="MFS general substrate transporter like domains"/>
    <property type="match status" value="1"/>
</dbReference>
<evidence type="ECO:0000256" key="9">
    <source>
        <dbReference type="SAM" id="Phobius"/>
    </source>
</evidence>
<dbReference type="Gene3D" id="1.20.1720.10">
    <property type="entry name" value="Multidrug resistance protein D"/>
    <property type="match status" value="1"/>
</dbReference>
<name>A0A345T495_9ACTN</name>
<dbReference type="AlphaFoldDB" id="A0A345T495"/>
<organism evidence="11 12">
    <name type="scientific">Peterkaempfera bronchialis</name>
    <dbReference type="NCBI Taxonomy" id="2126346"/>
    <lineage>
        <taxon>Bacteria</taxon>
        <taxon>Bacillati</taxon>
        <taxon>Actinomycetota</taxon>
        <taxon>Actinomycetes</taxon>
        <taxon>Kitasatosporales</taxon>
        <taxon>Streptomycetaceae</taxon>
        <taxon>Peterkaempfera</taxon>
    </lineage>
</organism>
<gene>
    <name evidence="11" type="ORF">C7M71_028895</name>
</gene>
<reference evidence="12" key="1">
    <citation type="submission" date="2018-07" db="EMBL/GenBank/DDBJ databases">
        <title>Streptacidiphilus bronchialis DSM 106435 chromosome.</title>
        <authorList>
            <person name="Batra D."/>
            <person name="Gulvik C.A."/>
        </authorList>
    </citation>
    <scope>NUCLEOTIDE SEQUENCE [LARGE SCALE GENOMIC DNA]</scope>
    <source>
        <strain evidence="12">DSM 106435</strain>
    </source>
</reference>
<dbReference type="PANTHER" id="PTHR42718">
    <property type="entry name" value="MAJOR FACILITATOR SUPERFAMILY MULTIDRUG TRANSPORTER MFSC"/>
    <property type="match status" value="1"/>
</dbReference>
<comment type="subcellular location">
    <subcellularLocation>
        <location evidence="1">Cell membrane</location>
        <topology evidence="1">Multi-pass membrane protein</topology>
    </subcellularLocation>
</comment>
<dbReference type="InterPro" id="IPR004638">
    <property type="entry name" value="EmrB-like"/>
</dbReference>
<dbReference type="CDD" id="cd17321">
    <property type="entry name" value="MFS_MMR_MDR_like"/>
    <property type="match status" value="1"/>
</dbReference>
<feature type="transmembrane region" description="Helical" evidence="9">
    <location>
        <begin position="155"/>
        <end position="177"/>
    </location>
</feature>
<dbReference type="GO" id="GO:0046677">
    <property type="term" value="P:response to antibiotic"/>
    <property type="evidence" value="ECO:0007669"/>
    <property type="project" value="UniProtKB-KW"/>
</dbReference>
<keyword evidence="2" id="KW-0813">Transport</keyword>
<dbReference type="PROSITE" id="PS50850">
    <property type="entry name" value="MFS"/>
    <property type="match status" value="1"/>
</dbReference>
<feature type="transmembrane region" description="Helical" evidence="9">
    <location>
        <begin position="97"/>
        <end position="124"/>
    </location>
</feature>
<evidence type="ECO:0000256" key="4">
    <source>
        <dbReference type="ARBA" id="ARBA00022692"/>
    </source>
</evidence>
<dbReference type="Proteomes" id="UP000249340">
    <property type="component" value="Chromosome"/>
</dbReference>
<feature type="domain" description="Major facilitator superfamily (MFS) profile" evidence="10">
    <location>
        <begin position="31"/>
        <end position="479"/>
    </location>
</feature>
<feature type="transmembrane region" description="Helical" evidence="9">
    <location>
        <begin position="217"/>
        <end position="240"/>
    </location>
</feature>
<dbReference type="NCBIfam" id="TIGR00711">
    <property type="entry name" value="efflux_EmrB"/>
    <property type="match status" value="1"/>
</dbReference>
<dbReference type="Pfam" id="PF07690">
    <property type="entry name" value="MFS_1"/>
    <property type="match status" value="1"/>
</dbReference>
<dbReference type="InterPro" id="IPR020846">
    <property type="entry name" value="MFS_dom"/>
</dbReference>
<dbReference type="InterPro" id="IPR036259">
    <property type="entry name" value="MFS_trans_sf"/>
</dbReference>
<dbReference type="GO" id="GO:0005886">
    <property type="term" value="C:plasma membrane"/>
    <property type="evidence" value="ECO:0007669"/>
    <property type="project" value="UniProtKB-SubCell"/>
</dbReference>
<accession>A0A345T495</accession>
<keyword evidence="6 9" id="KW-0472">Membrane</keyword>
<evidence type="ECO:0000256" key="8">
    <source>
        <dbReference type="SAM" id="MobiDB-lite"/>
    </source>
</evidence>
<keyword evidence="12" id="KW-1185">Reference proteome</keyword>
<feature type="region of interest" description="Disordered" evidence="8">
    <location>
        <begin position="483"/>
        <end position="517"/>
    </location>
</feature>
<feature type="transmembrane region" description="Helical" evidence="9">
    <location>
        <begin position="246"/>
        <end position="266"/>
    </location>
</feature>
<evidence type="ECO:0000256" key="1">
    <source>
        <dbReference type="ARBA" id="ARBA00004651"/>
    </source>
</evidence>
<evidence type="ECO:0000313" key="11">
    <source>
        <dbReference type="EMBL" id="AXI80800.1"/>
    </source>
</evidence>
<evidence type="ECO:0000256" key="2">
    <source>
        <dbReference type="ARBA" id="ARBA00022448"/>
    </source>
</evidence>
<evidence type="ECO:0000313" key="12">
    <source>
        <dbReference type="Proteomes" id="UP000249340"/>
    </source>
</evidence>
<feature type="transmembrane region" description="Helical" evidence="9">
    <location>
        <begin position="65"/>
        <end position="85"/>
    </location>
</feature>
<evidence type="ECO:0000256" key="3">
    <source>
        <dbReference type="ARBA" id="ARBA00022475"/>
    </source>
</evidence>
<evidence type="ECO:0000256" key="6">
    <source>
        <dbReference type="ARBA" id="ARBA00023136"/>
    </source>
</evidence>
<evidence type="ECO:0000259" key="10">
    <source>
        <dbReference type="PROSITE" id="PS50850"/>
    </source>
</evidence>
<dbReference type="KEGG" id="stri:C7M71_028895"/>
<protein>
    <submittedName>
        <fullName evidence="11">MFS transporter</fullName>
    </submittedName>
</protein>
<feature type="transmembrane region" description="Helical" evidence="9">
    <location>
        <begin position="419"/>
        <end position="440"/>
    </location>
</feature>
<sequence length="517" mass="51936">MTVHPHSSGSAPSGPVPSGGVRLGRADGRWVLGAAVIGSGMTLLDSTVVNVALPTLGADLHASLAGLQWTVNGYTLTLAALILLGGSLGDRFGRRRIFVVGTVWFAVASLLCGLAPGIGLLIAARALQGAGGALLTPGSLALIQASFAQRDRARAIGVWSGLGGIAGALGPLLGGWLVDAVNWRWVFFINVPLAAVVVAIGVTHVPESRDETATGGFDWLGALCAATGLAGVTYALIGAAEPGADPAVIAVTGAVGAAALAAFVLVELRSRHPMLPGSVFAERQFTAANAVTFAVYAALGGVFFFLVLDLQIQAGFSALKAGSSLLPITVIMLALSERAGRLAERIGPRIPMTVGPAVCAAGLLLMTRIGTSAGYLSDVLPAVALFGLGLATTVAPLTATVLGSVAQRHAGIASGVNNAVARAAGLIAVAALPLVAGLSGRHYHDPVAFGRAFHSALLVCAGLLVAGAVLAWCTIRSDVLREGPEGAGGEGPVPPPPGRRHCAVGAPPLEPPADRSR</sequence>
<feature type="transmembrane region" description="Helical" evidence="9">
    <location>
        <begin position="130"/>
        <end position="148"/>
    </location>
</feature>
<dbReference type="InterPro" id="IPR011701">
    <property type="entry name" value="MFS"/>
</dbReference>
<feature type="transmembrane region" description="Helical" evidence="9">
    <location>
        <begin position="183"/>
        <end position="205"/>
    </location>
</feature>
<feature type="transmembrane region" description="Helical" evidence="9">
    <location>
        <begin position="30"/>
        <end position="53"/>
    </location>
</feature>
<feature type="transmembrane region" description="Helical" evidence="9">
    <location>
        <begin position="314"/>
        <end position="335"/>
    </location>
</feature>
<feature type="transmembrane region" description="Helical" evidence="9">
    <location>
        <begin position="452"/>
        <end position="473"/>
    </location>
</feature>
<keyword evidence="5 9" id="KW-1133">Transmembrane helix</keyword>
<feature type="transmembrane region" description="Helical" evidence="9">
    <location>
        <begin position="356"/>
        <end position="376"/>
    </location>
</feature>
<dbReference type="OrthoDB" id="7375466at2"/>
<feature type="transmembrane region" description="Helical" evidence="9">
    <location>
        <begin position="382"/>
        <end position="407"/>
    </location>
</feature>
<keyword evidence="7" id="KW-0046">Antibiotic resistance</keyword>
<evidence type="ECO:0000256" key="5">
    <source>
        <dbReference type="ARBA" id="ARBA00022989"/>
    </source>
</evidence>